<feature type="region of interest" description="Disordered" evidence="1">
    <location>
        <begin position="243"/>
        <end position="264"/>
    </location>
</feature>
<name>A0ABR2JZW5_9EUKA</name>
<dbReference type="Proteomes" id="UP001470230">
    <property type="component" value="Unassembled WGS sequence"/>
</dbReference>
<sequence length="264" mass="29389">MSDVRILVFSKSGALLADVQSGPIPNDVEANFRGILSIIEPISVSEPSFLFSMKLGSLIVDVSFDFELYVFSITSSKTRSSLLPYNQIFSYSALICFNNLISDLPNKSSIPKTCIDSFQSMIPSDPLNKVSKAIGSLLTDSIDYIALVAQRHRVALSYGETKIPPDQFILDWCSALEAIEFLNSETPYVTVPEHENIAIIPFFPCLNSIVFFKSKATKDRVEFYLDGVNKAKKNLINLFKSNNFKPQMPQGPKKEAGRRKPAKT</sequence>
<dbReference type="EMBL" id="JAPFFF010000008">
    <property type="protein sequence ID" value="KAK8884378.1"/>
    <property type="molecule type" value="Genomic_DNA"/>
</dbReference>
<proteinExistence type="predicted"/>
<accession>A0ABR2JZW5</accession>
<reference evidence="2 3" key="1">
    <citation type="submission" date="2024-04" db="EMBL/GenBank/DDBJ databases">
        <title>Tritrichomonas musculus Genome.</title>
        <authorList>
            <person name="Alves-Ferreira E."/>
            <person name="Grigg M."/>
            <person name="Lorenzi H."/>
            <person name="Galac M."/>
        </authorList>
    </citation>
    <scope>NUCLEOTIDE SEQUENCE [LARGE SCALE GENOMIC DNA]</scope>
    <source>
        <strain evidence="2 3">EAF2021</strain>
    </source>
</reference>
<protein>
    <recommendedName>
        <fullName evidence="4">FUZ/MON1/HPS1 first Longin domain-containing protein</fullName>
    </recommendedName>
</protein>
<keyword evidence="3" id="KW-1185">Reference proteome</keyword>
<evidence type="ECO:0000256" key="1">
    <source>
        <dbReference type="SAM" id="MobiDB-lite"/>
    </source>
</evidence>
<evidence type="ECO:0000313" key="2">
    <source>
        <dbReference type="EMBL" id="KAK8884378.1"/>
    </source>
</evidence>
<comment type="caution">
    <text evidence="2">The sequence shown here is derived from an EMBL/GenBank/DDBJ whole genome shotgun (WGS) entry which is preliminary data.</text>
</comment>
<organism evidence="2 3">
    <name type="scientific">Tritrichomonas musculus</name>
    <dbReference type="NCBI Taxonomy" id="1915356"/>
    <lineage>
        <taxon>Eukaryota</taxon>
        <taxon>Metamonada</taxon>
        <taxon>Parabasalia</taxon>
        <taxon>Tritrichomonadida</taxon>
        <taxon>Tritrichomonadidae</taxon>
        <taxon>Tritrichomonas</taxon>
    </lineage>
</organism>
<gene>
    <name evidence="2" type="ORF">M9Y10_043488</name>
</gene>
<evidence type="ECO:0000313" key="3">
    <source>
        <dbReference type="Proteomes" id="UP001470230"/>
    </source>
</evidence>
<evidence type="ECO:0008006" key="4">
    <source>
        <dbReference type="Google" id="ProtNLM"/>
    </source>
</evidence>